<evidence type="ECO:0000313" key="1">
    <source>
        <dbReference type="EMBL" id="CAK9146908.1"/>
    </source>
</evidence>
<dbReference type="EMBL" id="CAUOFW020001625">
    <property type="protein sequence ID" value="CAK9146908.1"/>
    <property type="molecule type" value="Genomic_DNA"/>
</dbReference>
<proteinExistence type="predicted"/>
<reference evidence="1 2" key="1">
    <citation type="submission" date="2024-02" db="EMBL/GenBank/DDBJ databases">
        <authorList>
            <person name="Vignale AGUSTIN F."/>
            <person name="Sosa J E."/>
            <person name="Modenutti C."/>
        </authorList>
    </citation>
    <scope>NUCLEOTIDE SEQUENCE [LARGE SCALE GENOMIC DNA]</scope>
</reference>
<organism evidence="1 2">
    <name type="scientific">Ilex paraguariensis</name>
    <name type="common">yerba mate</name>
    <dbReference type="NCBI Taxonomy" id="185542"/>
    <lineage>
        <taxon>Eukaryota</taxon>
        <taxon>Viridiplantae</taxon>
        <taxon>Streptophyta</taxon>
        <taxon>Embryophyta</taxon>
        <taxon>Tracheophyta</taxon>
        <taxon>Spermatophyta</taxon>
        <taxon>Magnoliopsida</taxon>
        <taxon>eudicotyledons</taxon>
        <taxon>Gunneridae</taxon>
        <taxon>Pentapetalae</taxon>
        <taxon>asterids</taxon>
        <taxon>campanulids</taxon>
        <taxon>Aquifoliales</taxon>
        <taxon>Aquifoliaceae</taxon>
        <taxon>Ilex</taxon>
    </lineage>
</organism>
<protein>
    <submittedName>
        <fullName evidence="1">Uncharacterized protein</fullName>
    </submittedName>
</protein>
<dbReference type="AlphaFoldDB" id="A0ABC8RW28"/>
<name>A0ABC8RW28_9AQUA</name>
<evidence type="ECO:0000313" key="2">
    <source>
        <dbReference type="Proteomes" id="UP001642360"/>
    </source>
</evidence>
<comment type="caution">
    <text evidence="1">The sequence shown here is derived from an EMBL/GenBank/DDBJ whole genome shotgun (WGS) entry which is preliminary data.</text>
</comment>
<dbReference type="Proteomes" id="UP001642360">
    <property type="component" value="Unassembled WGS sequence"/>
</dbReference>
<sequence length="118" mass="13517">MGEREGAKVLAVWSRGDNGHRRYCAGKVWVLACEQGVGASVRVRCGRSRLDAWLLALGTLLLEAHSQKMKRKREMPRWASQAQGARAPKERWALKARRQEIRWSRQTLEVRGHEANEL</sequence>
<keyword evidence="2" id="KW-1185">Reference proteome</keyword>
<accession>A0ABC8RW28</accession>
<gene>
    <name evidence="1" type="ORF">ILEXP_LOCUS14786</name>
</gene>